<accession>A0A1V6C986</accession>
<evidence type="ECO:0000256" key="1">
    <source>
        <dbReference type="ARBA" id="ARBA00004442"/>
    </source>
</evidence>
<dbReference type="GO" id="GO:0009279">
    <property type="term" value="C:cell outer membrane"/>
    <property type="evidence" value="ECO:0007669"/>
    <property type="project" value="UniProtKB-SubCell"/>
</dbReference>
<dbReference type="EMBL" id="MWDQ01000080">
    <property type="protein sequence ID" value="OQB73451.1"/>
    <property type="molecule type" value="Genomic_DNA"/>
</dbReference>
<dbReference type="InterPro" id="IPR036942">
    <property type="entry name" value="Beta-barrel_TonB_sf"/>
</dbReference>
<evidence type="ECO:0000313" key="4">
    <source>
        <dbReference type="EMBL" id="OQB73451.1"/>
    </source>
</evidence>
<comment type="caution">
    <text evidence="4">The sequence shown here is derived from an EMBL/GenBank/DDBJ whole genome shotgun (WGS) entry which is preliminary data.</text>
</comment>
<name>A0A1V6C986_UNCT6</name>
<evidence type="ECO:0000256" key="3">
    <source>
        <dbReference type="ARBA" id="ARBA00023237"/>
    </source>
</evidence>
<reference evidence="4" key="1">
    <citation type="submission" date="2017-02" db="EMBL/GenBank/DDBJ databases">
        <title>Delving into the versatile metabolic prowess of the omnipresent phylum Bacteroidetes.</title>
        <authorList>
            <person name="Nobu M.K."/>
            <person name="Mei R."/>
            <person name="Narihiro T."/>
            <person name="Kuroda K."/>
            <person name="Liu W.-T."/>
        </authorList>
    </citation>
    <scope>NUCLEOTIDE SEQUENCE</scope>
    <source>
        <strain evidence="4">ADurb.Bin131</strain>
    </source>
</reference>
<keyword evidence="2" id="KW-0472">Membrane</keyword>
<protein>
    <submittedName>
        <fullName evidence="4">Vitamin B12 transporter BtuB</fullName>
    </submittedName>
</protein>
<dbReference type="SUPFAM" id="SSF56935">
    <property type="entry name" value="Porins"/>
    <property type="match status" value="1"/>
</dbReference>
<evidence type="ECO:0000256" key="2">
    <source>
        <dbReference type="ARBA" id="ARBA00023136"/>
    </source>
</evidence>
<gene>
    <name evidence="4" type="primary">btuB</name>
    <name evidence="4" type="ORF">BWX89_00967</name>
</gene>
<dbReference type="AlphaFoldDB" id="A0A1V6C986"/>
<keyword evidence="3" id="KW-0998">Cell outer membrane</keyword>
<sequence length="476" mass="54922">MKYLNAIIILFMLLSIEGFCQDIEIPETIITGKDRTIYKTPLLFYQYDVKVTFPEIKKVQPPKPTIKPSSKQEAVEIEKKTPSAEFSFVAGKFEQVYSDLYINDTQTMVRLKLLNDNSYRSNDSKKIIDFSLKKQVNNQNFFDINYRGSEKEMPGSIYQPLNKEKHTTIFSSNISFSEHDFTTTIIGAYNCLEDLEEKKGLFAFQKHYEKFNITAEIGYDDFAEEGNKILGLSGIYKNKNYQLGIAAKTIGNQTRILPSANIDIEKNNLKFSSGIFSNFSFPSFWEKAGESSYLDMKNVFLEPEENYSVYSILSFNVADLQIRIEGQVSYEKPSYQWRDIDNDNLYEPDMIEDNVITTYGIGITKKIKHGYIEGGFNHQIWKERISGFPKETGYIKLGYNGEKFKPEILIEYTGKQNFNTTRIDGYTIVSALLSYSINQDTTIFCKLNNIFENEYYQAPGYPGRPFELLAGFGIRW</sequence>
<comment type="subcellular location">
    <subcellularLocation>
        <location evidence="1">Cell outer membrane</location>
    </subcellularLocation>
</comment>
<proteinExistence type="predicted"/>
<dbReference type="Proteomes" id="UP000485562">
    <property type="component" value="Unassembled WGS sequence"/>
</dbReference>
<dbReference type="Gene3D" id="2.40.170.20">
    <property type="entry name" value="TonB-dependent receptor, beta-barrel domain"/>
    <property type="match status" value="1"/>
</dbReference>
<organism evidence="4">
    <name type="scientific">candidate division TA06 bacterium ADurb.Bin131</name>
    <dbReference type="NCBI Taxonomy" id="1852827"/>
    <lineage>
        <taxon>Bacteria</taxon>
        <taxon>Bacteria division TA06</taxon>
    </lineage>
</organism>